<dbReference type="Proteomes" id="UP001642502">
    <property type="component" value="Unassembled WGS sequence"/>
</dbReference>
<evidence type="ECO:0000313" key="3">
    <source>
        <dbReference type="EMBL" id="CAK7275644.1"/>
    </source>
</evidence>
<evidence type="ECO:0000259" key="2">
    <source>
        <dbReference type="PROSITE" id="PS50158"/>
    </source>
</evidence>
<organism evidence="3 4">
    <name type="scientific">Sporothrix epigloea</name>
    <dbReference type="NCBI Taxonomy" id="1892477"/>
    <lineage>
        <taxon>Eukaryota</taxon>
        <taxon>Fungi</taxon>
        <taxon>Dikarya</taxon>
        <taxon>Ascomycota</taxon>
        <taxon>Pezizomycotina</taxon>
        <taxon>Sordariomycetes</taxon>
        <taxon>Sordariomycetidae</taxon>
        <taxon>Ophiostomatales</taxon>
        <taxon>Ophiostomataceae</taxon>
        <taxon>Sporothrix</taxon>
    </lineage>
</organism>
<keyword evidence="1" id="KW-0863">Zinc-finger</keyword>
<protein>
    <recommendedName>
        <fullName evidence="2">CCHC-type domain-containing protein</fullName>
    </recommendedName>
</protein>
<accession>A0ABP0E591</accession>
<keyword evidence="1" id="KW-0862">Zinc</keyword>
<name>A0ABP0E591_9PEZI</name>
<dbReference type="EMBL" id="CAWUON010000366">
    <property type="protein sequence ID" value="CAK7275644.1"/>
    <property type="molecule type" value="Genomic_DNA"/>
</dbReference>
<dbReference type="SUPFAM" id="SSF57756">
    <property type="entry name" value="Retrovirus zinc finger-like domains"/>
    <property type="match status" value="1"/>
</dbReference>
<dbReference type="Gene3D" id="4.10.60.10">
    <property type="entry name" value="Zinc finger, CCHC-type"/>
    <property type="match status" value="1"/>
</dbReference>
<dbReference type="InterPro" id="IPR036875">
    <property type="entry name" value="Znf_CCHC_sf"/>
</dbReference>
<evidence type="ECO:0000256" key="1">
    <source>
        <dbReference type="PROSITE-ProRule" id="PRU00047"/>
    </source>
</evidence>
<keyword evidence="1" id="KW-0479">Metal-binding</keyword>
<reference evidence="3 4" key="1">
    <citation type="submission" date="2024-01" db="EMBL/GenBank/DDBJ databases">
        <authorList>
            <person name="Allen C."/>
            <person name="Tagirdzhanova G."/>
        </authorList>
    </citation>
    <scope>NUCLEOTIDE SEQUENCE [LARGE SCALE GENOMIC DNA]</scope>
    <source>
        <strain evidence="3 4">CBS 119000</strain>
    </source>
</reference>
<dbReference type="SMART" id="SM00343">
    <property type="entry name" value="ZnF_C2HC"/>
    <property type="match status" value="1"/>
</dbReference>
<sequence length="71" mass="7697">MDLRAGKAGASGDVVARGRDNRECYGCHQRGHIRRNCPNKRDQQPGVTVRAMDLAGEPEEFGGEGENASKN</sequence>
<feature type="domain" description="CCHC-type" evidence="2">
    <location>
        <begin position="24"/>
        <end position="39"/>
    </location>
</feature>
<evidence type="ECO:0000313" key="4">
    <source>
        <dbReference type="Proteomes" id="UP001642502"/>
    </source>
</evidence>
<dbReference type="InterPro" id="IPR001878">
    <property type="entry name" value="Znf_CCHC"/>
</dbReference>
<gene>
    <name evidence="3" type="ORF">SEPCBS119000_006778</name>
</gene>
<dbReference type="PROSITE" id="PS50158">
    <property type="entry name" value="ZF_CCHC"/>
    <property type="match status" value="1"/>
</dbReference>
<proteinExistence type="predicted"/>
<comment type="caution">
    <text evidence="3">The sequence shown here is derived from an EMBL/GenBank/DDBJ whole genome shotgun (WGS) entry which is preliminary data.</text>
</comment>
<keyword evidence="4" id="KW-1185">Reference proteome</keyword>